<proteinExistence type="predicted"/>
<sequence length="107" mass="12050">MNPYRLLSITPEATPREIVQASVLALRENKHSARDIAEARKQLMNPATKFILDFIHTVDLEPLLDDIRKGLDELEERREVEMLESVPPGAAETKPISNTSGTRQICV</sequence>
<dbReference type="Proteomes" id="UP000287853">
    <property type="component" value="Unassembled WGS sequence"/>
</dbReference>
<feature type="region of interest" description="Disordered" evidence="1">
    <location>
        <begin position="81"/>
        <end position="107"/>
    </location>
</feature>
<name>A0A444IXU2_9BACT</name>
<dbReference type="AlphaFoldDB" id="A0A444IXU2"/>
<dbReference type="EMBL" id="MTKO01000074">
    <property type="protein sequence ID" value="RWX45697.1"/>
    <property type="molecule type" value="Genomic_DNA"/>
</dbReference>
<gene>
    <name evidence="2" type="ORF">H206_03355</name>
</gene>
<evidence type="ECO:0000256" key="1">
    <source>
        <dbReference type="SAM" id="MobiDB-lite"/>
    </source>
</evidence>
<feature type="compositionally biased region" description="Polar residues" evidence="1">
    <location>
        <begin position="95"/>
        <end position="107"/>
    </location>
</feature>
<evidence type="ECO:0000313" key="3">
    <source>
        <dbReference type="Proteomes" id="UP000287853"/>
    </source>
</evidence>
<reference evidence="2 3" key="1">
    <citation type="submission" date="2017-01" db="EMBL/GenBank/DDBJ databases">
        <title>The cable genome- insights into the physiology and evolution of filamentous bacteria capable of sulfide oxidation via long distance electron transfer.</title>
        <authorList>
            <person name="Schreiber L."/>
            <person name="Bjerg J.T."/>
            <person name="Boggild A."/>
            <person name="Van De Vossenberg J."/>
            <person name="Meysman F."/>
            <person name="Nielsen L.P."/>
            <person name="Schramm A."/>
            <person name="Kjeldsen K.U."/>
        </authorList>
    </citation>
    <scope>NUCLEOTIDE SEQUENCE [LARGE SCALE GENOMIC DNA]</scope>
    <source>
        <strain evidence="2">MCF</strain>
    </source>
</reference>
<evidence type="ECO:0000313" key="2">
    <source>
        <dbReference type="EMBL" id="RWX45697.1"/>
    </source>
</evidence>
<accession>A0A444IXU2</accession>
<comment type="caution">
    <text evidence="2">The sequence shown here is derived from an EMBL/GenBank/DDBJ whole genome shotgun (WGS) entry which is preliminary data.</text>
</comment>
<protein>
    <submittedName>
        <fullName evidence="2">Uncharacterized protein</fullName>
    </submittedName>
</protein>
<keyword evidence="3" id="KW-1185">Reference proteome</keyword>
<organism evidence="2 3">
    <name type="scientific">Candidatus Electrothrix aarhusensis</name>
    <dbReference type="NCBI Taxonomy" id="1859131"/>
    <lineage>
        <taxon>Bacteria</taxon>
        <taxon>Pseudomonadati</taxon>
        <taxon>Thermodesulfobacteriota</taxon>
        <taxon>Desulfobulbia</taxon>
        <taxon>Desulfobulbales</taxon>
        <taxon>Desulfobulbaceae</taxon>
        <taxon>Candidatus Electrothrix</taxon>
    </lineage>
</organism>